<accession>A0A6J4SMH4</accession>
<evidence type="ECO:0008006" key="2">
    <source>
        <dbReference type="Google" id="ProtNLM"/>
    </source>
</evidence>
<evidence type="ECO:0000313" key="1">
    <source>
        <dbReference type="EMBL" id="CAA9500440.1"/>
    </source>
</evidence>
<proteinExistence type="predicted"/>
<organism evidence="1">
    <name type="scientific">uncultured Sphingomonadaceae bacterium</name>
    <dbReference type="NCBI Taxonomy" id="169976"/>
    <lineage>
        <taxon>Bacteria</taxon>
        <taxon>Pseudomonadati</taxon>
        <taxon>Pseudomonadota</taxon>
        <taxon>Alphaproteobacteria</taxon>
        <taxon>Sphingomonadales</taxon>
        <taxon>Sphingomonadaceae</taxon>
        <taxon>environmental samples</taxon>
    </lineage>
</organism>
<dbReference type="AlphaFoldDB" id="A0A6J4SMH4"/>
<dbReference type="SUPFAM" id="SSF54909">
    <property type="entry name" value="Dimeric alpha+beta barrel"/>
    <property type="match status" value="1"/>
</dbReference>
<sequence>MVCRKWRGWTTVTNASVYEELLRSTVLPGIEARAITGFRSIDMMRREIGGEIEFTTIMWFDDLAAVKAFVGDDHEIAYVPAAARAVLSRFDERAVYNDVFNCREQAGRS</sequence>
<dbReference type="EMBL" id="CADCVW010000054">
    <property type="protein sequence ID" value="CAA9500440.1"/>
    <property type="molecule type" value="Genomic_DNA"/>
</dbReference>
<name>A0A6J4SMH4_9SPHN</name>
<gene>
    <name evidence="1" type="ORF">AVDCRST_MAG39-1373</name>
</gene>
<reference evidence="1" key="1">
    <citation type="submission" date="2020-02" db="EMBL/GenBank/DDBJ databases">
        <authorList>
            <person name="Meier V. D."/>
        </authorList>
    </citation>
    <scope>NUCLEOTIDE SEQUENCE</scope>
    <source>
        <strain evidence="1">AVDCRST_MAG39</strain>
    </source>
</reference>
<dbReference type="InterPro" id="IPR011008">
    <property type="entry name" value="Dimeric_a/b-barrel"/>
</dbReference>
<protein>
    <recommendedName>
        <fullName evidence="2">Antibiotic biosynthesis monooxygenase</fullName>
    </recommendedName>
</protein>